<name>A0ABP8RE50_9PSEU</name>
<gene>
    <name evidence="5" type="ORF">GCM10023175_02020</name>
</gene>
<evidence type="ECO:0000259" key="4">
    <source>
        <dbReference type="Pfam" id="PF00171"/>
    </source>
</evidence>
<dbReference type="InterPro" id="IPR016162">
    <property type="entry name" value="Ald_DH_N"/>
</dbReference>
<evidence type="ECO:0000256" key="1">
    <source>
        <dbReference type="ARBA" id="ARBA00023002"/>
    </source>
</evidence>
<organism evidence="5 6">
    <name type="scientific">Pseudonocardia xishanensis</name>
    <dbReference type="NCBI Taxonomy" id="630995"/>
    <lineage>
        <taxon>Bacteria</taxon>
        <taxon>Bacillati</taxon>
        <taxon>Actinomycetota</taxon>
        <taxon>Actinomycetes</taxon>
        <taxon>Pseudonocardiales</taxon>
        <taxon>Pseudonocardiaceae</taxon>
        <taxon>Pseudonocardia</taxon>
    </lineage>
</organism>
<dbReference type="RefSeq" id="WP_345411728.1">
    <property type="nucleotide sequence ID" value="NZ_BAABGT010000003.1"/>
</dbReference>
<keyword evidence="6" id="KW-1185">Reference proteome</keyword>
<proteinExistence type="inferred from homology"/>
<accession>A0ABP8RE50</accession>
<comment type="caution">
    <text evidence="5">The sequence shown here is derived from an EMBL/GenBank/DDBJ whole genome shotgun (WGS) entry which is preliminary data.</text>
</comment>
<dbReference type="EMBL" id="BAABGT010000003">
    <property type="protein sequence ID" value="GAA4535861.1"/>
    <property type="molecule type" value="Genomic_DNA"/>
</dbReference>
<dbReference type="SUPFAM" id="SSF53720">
    <property type="entry name" value="ALDH-like"/>
    <property type="match status" value="1"/>
</dbReference>
<dbReference type="InterPro" id="IPR029510">
    <property type="entry name" value="Ald_DH_CS_GLU"/>
</dbReference>
<dbReference type="InterPro" id="IPR015590">
    <property type="entry name" value="Aldehyde_DH_dom"/>
</dbReference>
<evidence type="ECO:0000256" key="2">
    <source>
        <dbReference type="PROSITE-ProRule" id="PRU10007"/>
    </source>
</evidence>
<dbReference type="Proteomes" id="UP001501598">
    <property type="component" value="Unassembled WGS sequence"/>
</dbReference>
<dbReference type="PROSITE" id="PS00070">
    <property type="entry name" value="ALDEHYDE_DEHYDR_CYS"/>
    <property type="match status" value="1"/>
</dbReference>
<dbReference type="InterPro" id="IPR016163">
    <property type="entry name" value="Ald_DH_C"/>
</dbReference>
<keyword evidence="1 3" id="KW-0560">Oxidoreductase</keyword>
<reference evidence="6" key="1">
    <citation type="journal article" date="2019" name="Int. J. Syst. Evol. Microbiol.">
        <title>The Global Catalogue of Microorganisms (GCM) 10K type strain sequencing project: providing services to taxonomists for standard genome sequencing and annotation.</title>
        <authorList>
            <consortium name="The Broad Institute Genomics Platform"/>
            <consortium name="The Broad Institute Genome Sequencing Center for Infectious Disease"/>
            <person name="Wu L."/>
            <person name="Ma J."/>
        </authorList>
    </citation>
    <scope>NUCLEOTIDE SEQUENCE [LARGE SCALE GENOMIC DNA]</scope>
    <source>
        <strain evidence="6">JCM 17906</strain>
    </source>
</reference>
<comment type="similarity">
    <text evidence="3">Belongs to the aldehyde dehydrogenase family.</text>
</comment>
<dbReference type="PANTHER" id="PTHR11699">
    <property type="entry name" value="ALDEHYDE DEHYDROGENASE-RELATED"/>
    <property type="match status" value="1"/>
</dbReference>
<feature type="domain" description="Aldehyde dehydrogenase" evidence="4">
    <location>
        <begin position="21"/>
        <end position="480"/>
    </location>
</feature>
<feature type="active site" evidence="2">
    <location>
        <position position="254"/>
    </location>
</feature>
<evidence type="ECO:0000313" key="6">
    <source>
        <dbReference type="Proteomes" id="UP001501598"/>
    </source>
</evidence>
<dbReference type="Pfam" id="PF00171">
    <property type="entry name" value="Aldedh"/>
    <property type="match status" value="1"/>
</dbReference>
<evidence type="ECO:0000313" key="5">
    <source>
        <dbReference type="EMBL" id="GAA4535861.1"/>
    </source>
</evidence>
<dbReference type="Gene3D" id="3.40.605.10">
    <property type="entry name" value="Aldehyde Dehydrogenase, Chain A, domain 1"/>
    <property type="match status" value="1"/>
</dbReference>
<dbReference type="Gene3D" id="3.40.309.10">
    <property type="entry name" value="Aldehyde Dehydrogenase, Chain A, domain 2"/>
    <property type="match status" value="1"/>
</dbReference>
<evidence type="ECO:0000256" key="3">
    <source>
        <dbReference type="RuleBase" id="RU003345"/>
    </source>
</evidence>
<dbReference type="InterPro" id="IPR016161">
    <property type="entry name" value="Ald_DH/histidinol_DH"/>
</dbReference>
<dbReference type="PROSITE" id="PS00687">
    <property type="entry name" value="ALDEHYDE_DEHYDR_GLU"/>
    <property type="match status" value="1"/>
</dbReference>
<dbReference type="InterPro" id="IPR016160">
    <property type="entry name" value="Ald_DH_CS_CYS"/>
</dbReference>
<sequence length="492" mass="51202">MTDSTRPDLQDRYGLFIDGTWTPGSDRVLPAVDPSTGQTFSTIADASAADVGAAVAAAAKAFGRWGTSPWGKRAATLEAIADRIAEHAAHLAAVESLDAGKPIRQSRTWDLPVAVESFRYFAAAARTQRNDLTAPARAALNLEIREPLGPVAQIIPWNGSVLMLGWKLAPALAAGCTVVVKPSEQASVAALETVRLIADLLPPGVVNIVTGGAEAGQALTSHPDIARISFTGSGAVGKQVMAAAADTITPVTLELGGKSPTIVLPDADLDAAVGGAVTSIVPNQGQMCVAGSRLLLHEDVAEPFLAKLTERLGTLRFGPALDENTDMGPLISAAHAERVDGFRKRALEAGGRAIVAVEPSAALREGGGFFGALAAIEVPTDAELARHEVFGPLLAVARWSDESELLDIAASTGFALGAGVWGSDLNTIMRLVRSLRSGTVWVNDFGSLPAGSAFGGVDASGFGRDNALETMRDYQYSKSVVFNLRGKPLPLY</sequence>
<protein>
    <submittedName>
        <fullName evidence="5">Aldehyde dehydrogenase</fullName>
    </submittedName>
</protein>